<protein>
    <submittedName>
        <fullName evidence="2">Uncharacterized protein</fullName>
    </submittedName>
</protein>
<gene>
    <name evidence="2" type="ORF">IB292_02360</name>
</gene>
<proteinExistence type="predicted"/>
<dbReference type="RefSeq" id="WP_228085546.1">
    <property type="nucleotide sequence ID" value="NZ_JACVHL010000002.1"/>
</dbReference>
<organism evidence="2 3">
    <name type="scientific">Vibrio parahaemolyticus</name>
    <dbReference type="NCBI Taxonomy" id="670"/>
    <lineage>
        <taxon>Bacteria</taxon>
        <taxon>Pseudomonadati</taxon>
        <taxon>Pseudomonadota</taxon>
        <taxon>Gammaproteobacteria</taxon>
        <taxon>Vibrionales</taxon>
        <taxon>Vibrionaceae</taxon>
        <taxon>Vibrio</taxon>
    </lineage>
</organism>
<evidence type="ECO:0000313" key="3">
    <source>
        <dbReference type="Proteomes" id="UP000726777"/>
    </source>
</evidence>
<dbReference type="Proteomes" id="UP000726777">
    <property type="component" value="Unassembled WGS sequence"/>
</dbReference>
<dbReference type="EMBL" id="JACVHL010000002">
    <property type="protein sequence ID" value="MCC3803872.1"/>
    <property type="molecule type" value="Genomic_DNA"/>
</dbReference>
<reference evidence="2" key="1">
    <citation type="submission" date="2020-09" db="EMBL/GenBank/DDBJ databases">
        <title>Genome sequence of Vibrio parahaemolyticus isolates.</title>
        <authorList>
            <person name="Hammerl J.A."/>
            <person name="Strauch E."/>
        </authorList>
    </citation>
    <scope>NUCLEOTIDE SEQUENCE</scope>
    <source>
        <strain evidence="2">17-VB00146</strain>
    </source>
</reference>
<sequence>MDQEFLDRLETAGFDKKMLTALLNELDQTKRSIRSQLSQLSSEPNDSTPVGRERQTRIRKMKDKISFITEEREVVRKRLAEIKANISSANRMQHKYRNGFELAFLVAAEQSLDEKQFLELEAQAHKILSQMT</sequence>
<evidence type="ECO:0000313" key="2">
    <source>
        <dbReference type="EMBL" id="MCC3803872.1"/>
    </source>
</evidence>
<feature type="region of interest" description="Disordered" evidence="1">
    <location>
        <begin position="33"/>
        <end position="56"/>
    </location>
</feature>
<evidence type="ECO:0000256" key="1">
    <source>
        <dbReference type="SAM" id="MobiDB-lite"/>
    </source>
</evidence>
<comment type="caution">
    <text evidence="2">The sequence shown here is derived from an EMBL/GenBank/DDBJ whole genome shotgun (WGS) entry which is preliminary data.</text>
</comment>
<dbReference type="AlphaFoldDB" id="A0A9Q3U9Q4"/>
<accession>A0A9Q3U9Q4</accession>
<name>A0A9Q3U9Q4_VIBPH</name>